<gene>
    <name evidence="3" type="ORF">TL08_01895</name>
</gene>
<keyword evidence="1" id="KW-1133">Transmembrane helix</keyword>
<feature type="transmembrane region" description="Helical" evidence="1">
    <location>
        <begin position="286"/>
        <end position="307"/>
    </location>
</feature>
<evidence type="ECO:0000256" key="1">
    <source>
        <dbReference type="SAM" id="Phobius"/>
    </source>
</evidence>
<evidence type="ECO:0000313" key="4">
    <source>
        <dbReference type="Proteomes" id="UP000095210"/>
    </source>
</evidence>
<dbReference type="RefSeq" id="WP_069846106.1">
    <property type="nucleotide sequence ID" value="NZ_CP014859.1"/>
</dbReference>
<protein>
    <submittedName>
        <fullName evidence="3">Membrane protein</fullName>
    </submittedName>
</protein>
<sequence length="406" mass="44000">MTIHDDPPPQRQRAVAPDLARGLMLLFIALANVPWFLYGAPTALTSAHRADATGLDVVWQTIAIVAIDGRSYPLFAFLFGYGIWQLYTRQQAAGVDEKSARRLLQLRHLWMIVFGGVHAALLWQGDVLGAYGLCGLIMVWLFLRRQTATLRRWIIGLFTMLAIATISGSVVGLLLPMEEAAAMVQPTVPQLAGTESYLDSILPRFLFWSPLVVAQGLLGFVVPIAVLLAIVCARRRILESPETHRRLLMRTAVVGIAIGWLGAVPAALVHHGIWELPDWAPTLLHLLTGLCGGIGYAALFGLIAARFADGRSPGALVGGLTAIGKRSLSCYLVQSVIFAPLLAAWGLGLGATLTEWQAALIAVAAWLVSMVFAIALERAGKRGPAEWLLRRLAYRGRRSSATPVAR</sequence>
<dbReference type="AlphaFoldDB" id="A0AAC9HLD3"/>
<dbReference type="InterPro" id="IPR052529">
    <property type="entry name" value="Bact_Transport_Assoc"/>
</dbReference>
<keyword evidence="1" id="KW-0472">Membrane</keyword>
<feature type="transmembrane region" description="Helical" evidence="1">
    <location>
        <begin position="19"/>
        <end position="38"/>
    </location>
</feature>
<dbReference type="PANTHER" id="PTHR30590:SF2">
    <property type="entry name" value="INNER MEMBRANE PROTEIN"/>
    <property type="match status" value="1"/>
</dbReference>
<dbReference type="Proteomes" id="UP000095210">
    <property type="component" value="Chromosome"/>
</dbReference>
<evidence type="ECO:0000313" key="3">
    <source>
        <dbReference type="EMBL" id="AOS61218.1"/>
    </source>
</evidence>
<organism evidence="3 4">
    <name type="scientific">Actinoalloteichus hymeniacidonis</name>
    <dbReference type="NCBI Taxonomy" id="340345"/>
    <lineage>
        <taxon>Bacteria</taxon>
        <taxon>Bacillati</taxon>
        <taxon>Actinomycetota</taxon>
        <taxon>Actinomycetes</taxon>
        <taxon>Pseudonocardiales</taxon>
        <taxon>Pseudonocardiaceae</taxon>
        <taxon>Actinoalloteichus</taxon>
    </lineage>
</organism>
<feature type="transmembrane region" description="Helical" evidence="1">
    <location>
        <begin position="127"/>
        <end position="143"/>
    </location>
</feature>
<dbReference type="EMBL" id="CP014859">
    <property type="protein sequence ID" value="AOS61218.1"/>
    <property type="molecule type" value="Genomic_DNA"/>
</dbReference>
<feature type="transmembrane region" description="Helical" evidence="1">
    <location>
        <begin position="252"/>
        <end position="274"/>
    </location>
</feature>
<proteinExistence type="predicted"/>
<feature type="transmembrane region" description="Helical" evidence="1">
    <location>
        <begin position="328"/>
        <end position="350"/>
    </location>
</feature>
<keyword evidence="4" id="KW-1185">Reference proteome</keyword>
<feature type="transmembrane region" description="Helical" evidence="1">
    <location>
        <begin position="58"/>
        <end position="84"/>
    </location>
</feature>
<feature type="transmembrane region" description="Helical" evidence="1">
    <location>
        <begin position="205"/>
        <end position="231"/>
    </location>
</feature>
<evidence type="ECO:0000259" key="2">
    <source>
        <dbReference type="Pfam" id="PF04235"/>
    </source>
</evidence>
<dbReference type="Pfam" id="PF04235">
    <property type="entry name" value="DUF418"/>
    <property type="match status" value="1"/>
</dbReference>
<feature type="transmembrane region" description="Helical" evidence="1">
    <location>
        <begin position="356"/>
        <end position="376"/>
    </location>
</feature>
<dbReference type="PANTHER" id="PTHR30590">
    <property type="entry name" value="INNER MEMBRANE PROTEIN"/>
    <property type="match status" value="1"/>
</dbReference>
<reference evidence="4" key="1">
    <citation type="submission" date="2016-03" db="EMBL/GenBank/DDBJ databases">
        <title>Complete genome sequence of the type strain Actinoalloteichus hymeniacidonis DSM 45092.</title>
        <authorList>
            <person name="Schaffert L."/>
            <person name="Albersmeier A."/>
            <person name="Winkler A."/>
            <person name="Kalinowski J."/>
            <person name="Zotchev S."/>
            <person name="Ruckert C."/>
        </authorList>
    </citation>
    <scope>NUCLEOTIDE SEQUENCE [LARGE SCALE GENOMIC DNA]</scope>
    <source>
        <strain evidence="4">HPA177(T) (DSM 45092(T))</strain>
    </source>
</reference>
<feature type="transmembrane region" description="Helical" evidence="1">
    <location>
        <begin position="104"/>
        <end position="121"/>
    </location>
</feature>
<dbReference type="InterPro" id="IPR007349">
    <property type="entry name" value="DUF418"/>
</dbReference>
<accession>A0AAC9HLD3</accession>
<name>A0AAC9HLD3_9PSEU</name>
<feature type="domain" description="DUF418" evidence="2">
    <location>
        <begin position="233"/>
        <end position="395"/>
    </location>
</feature>
<feature type="transmembrane region" description="Helical" evidence="1">
    <location>
        <begin position="155"/>
        <end position="175"/>
    </location>
</feature>
<dbReference type="KEGG" id="ahm:TL08_01895"/>
<keyword evidence="1" id="KW-0812">Transmembrane</keyword>